<dbReference type="GO" id="GO:0047223">
    <property type="term" value="F:beta-1,3-galactosyl-O-glycosyl-glycoprotein beta-1,3-N-acetylglucosaminyltransferase activity"/>
    <property type="evidence" value="ECO:0007669"/>
    <property type="project" value="TreeGrafter"/>
</dbReference>
<dbReference type="GO" id="GO:0016266">
    <property type="term" value="P:protein O-linked glycosylation via N-acetyl-galactosamine"/>
    <property type="evidence" value="ECO:0007669"/>
    <property type="project" value="TreeGrafter"/>
</dbReference>
<dbReference type="InterPro" id="IPR052463">
    <property type="entry name" value="O-linked_mannose_GnT"/>
</dbReference>
<accession>A0AAV2SZW2</accession>
<feature type="non-terminal residue" evidence="2">
    <location>
        <position position="147"/>
    </location>
</feature>
<gene>
    <name evidence="2" type="ORF">MNOR_LOCUS41725</name>
</gene>
<feature type="domain" description="ILEI/PANDER" evidence="1">
    <location>
        <begin position="21"/>
        <end position="104"/>
    </location>
</feature>
<proteinExistence type="predicted"/>
<dbReference type="EMBL" id="CAXKWB010167084">
    <property type="protein sequence ID" value="CAL4250794.1"/>
    <property type="molecule type" value="Genomic_DNA"/>
</dbReference>
<dbReference type="AlphaFoldDB" id="A0AAV2SZW2"/>
<evidence type="ECO:0000313" key="3">
    <source>
        <dbReference type="Proteomes" id="UP001497623"/>
    </source>
</evidence>
<name>A0AAV2SZW2_MEGNR</name>
<dbReference type="PANTHER" id="PTHR46396">
    <property type="entry name" value="PROTEIN O-LINKED-MANNOSE BETA-1,2-N-ACETYLGLUCOSAMINYLTRANSFERASE 1"/>
    <property type="match status" value="1"/>
</dbReference>
<sequence>VCDEKTSVDKFGGGLFQNNAGISVTVINIHTSSITMHQVFSTSDYGAHRDLVWSLSQIIPGRLVILASMHDGSLQLKKTTHDFLASYGLSWNKAYAFRDTWIVSFIVGGQILGEALAPNLGLFNSSGSPLTLGARASASFHNASTFG</sequence>
<dbReference type="PROSITE" id="PS52031">
    <property type="entry name" value="GG_LECTIN"/>
    <property type="match status" value="1"/>
</dbReference>
<reference evidence="2 3" key="1">
    <citation type="submission" date="2024-05" db="EMBL/GenBank/DDBJ databases">
        <authorList>
            <person name="Wallberg A."/>
        </authorList>
    </citation>
    <scope>NUCLEOTIDE SEQUENCE [LARGE SCALE GENOMIC DNA]</scope>
</reference>
<protein>
    <recommendedName>
        <fullName evidence="1">ILEI/PANDER domain-containing protein</fullName>
    </recommendedName>
</protein>
<dbReference type="GO" id="GO:0000139">
    <property type="term" value="C:Golgi membrane"/>
    <property type="evidence" value="ECO:0007669"/>
    <property type="project" value="TreeGrafter"/>
</dbReference>
<evidence type="ECO:0000313" key="2">
    <source>
        <dbReference type="EMBL" id="CAL4250794.1"/>
    </source>
</evidence>
<comment type="caution">
    <text evidence="2">The sequence shown here is derived from an EMBL/GenBank/DDBJ whole genome shotgun (WGS) entry which is preliminary data.</text>
</comment>
<organism evidence="2 3">
    <name type="scientific">Meganyctiphanes norvegica</name>
    <name type="common">Northern krill</name>
    <name type="synonym">Thysanopoda norvegica</name>
    <dbReference type="NCBI Taxonomy" id="48144"/>
    <lineage>
        <taxon>Eukaryota</taxon>
        <taxon>Metazoa</taxon>
        <taxon>Ecdysozoa</taxon>
        <taxon>Arthropoda</taxon>
        <taxon>Crustacea</taxon>
        <taxon>Multicrustacea</taxon>
        <taxon>Malacostraca</taxon>
        <taxon>Eumalacostraca</taxon>
        <taxon>Eucarida</taxon>
        <taxon>Euphausiacea</taxon>
        <taxon>Euphausiidae</taxon>
        <taxon>Meganyctiphanes</taxon>
    </lineage>
</organism>
<keyword evidence="3" id="KW-1185">Reference proteome</keyword>
<dbReference type="PANTHER" id="PTHR46396:SF2">
    <property type="entry name" value="ILEI_PANDER DOMAIN-CONTAINING PROTEIN"/>
    <property type="match status" value="1"/>
</dbReference>
<evidence type="ECO:0000259" key="1">
    <source>
        <dbReference type="Pfam" id="PF15711"/>
    </source>
</evidence>
<dbReference type="InterPro" id="IPR039477">
    <property type="entry name" value="ILEI/PANDER_dom"/>
</dbReference>
<dbReference type="Pfam" id="PF15711">
    <property type="entry name" value="ILEI"/>
    <property type="match status" value="1"/>
</dbReference>
<dbReference type="Proteomes" id="UP001497623">
    <property type="component" value="Unassembled WGS sequence"/>
</dbReference>
<feature type="non-terminal residue" evidence="2">
    <location>
        <position position="1"/>
    </location>
</feature>